<protein>
    <submittedName>
        <fullName evidence="2">Uncharacterized protein</fullName>
    </submittedName>
</protein>
<evidence type="ECO:0000313" key="3">
    <source>
        <dbReference type="Proteomes" id="UP000077202"/>
    </source>
</evidence>
<dbReference type="EMBL" id="LVLJ01003523">
    <property type="protein sequence ID" value="OAE21216.1"/>
    <property type="molecule type" value="Genomic_DNA"/>
</dbReference>
<organism evidence="2 3">
    <name type="scientific">Marchantia polymorpha subsp. ruderalis</name>
    <dbReference type="NCBI Taxonomy" id="1480154"/>
    <lineage>
        <taxon>Eukaryota</taxon>
        <taxon>Viridiplantae</taxon>
        <taxon>Streptophyta</taxon>
        <taxon>Embryophyta</taxon>
        <taxon>Marchantiophyta</taxon>
        <taxon>Marchantiopsida</taxon>
        <taxon>Marchantiidae</taxon>
        <taxon>Marchantiales</taxon>
        <taxon>Marchantiaceae</taxon>
        <taxon>Marchantia</taxon>
    </lineage>
</organism>
<feature type="compositionally biased region" description="Gly residues" evidence="1">
    <location>
        <begin position="9"/>
        <end position="19"/>
    </location>
</feature>
<feature type="region of interest" description="Disordered" evidence="1">
    <location>
        <begin position="1"/>
        <end position="67"/>
    </location>
</feature>
<sequence length="319" mass="35335">MEGEHEQFGDGGGGRGGSARGRESEDGGNPGMANGRGVPSSKKLKLDPDRSPVAISSAEASEDPGVDRTIDTAFSSLEAVKELEVEAILCMSKHKENQRRSDEARSRVLQAGNAVSRAEEAARIAKKAQRKAEHSFRIAEELARVSKIAADEAQARYTELQTQWEKDLETNLSRVLVQKSTVAYAYRDLQETAASLSSIPIRDMLDNSCVTQLETLVKRVNACWLRLTTERKKFTETISNVKATPQTSDRKTTFECVCRSQASWYPAPSILLLMIRSVLDLRLRTRPALGAEILTPTQPIHLDLEQQLEPSCDTKWRHG</sequence>
<gene>
    <name evidence="2" type="ORF">AXG93_4012s1470</name>
</gene>
<reference evidence="2" key="1">
    <citation type="submission" date="2016-03" db="EMBL/GenBank/DDBJ databases">
        <title>Mechanisms controlling the formation of the plant cell surface in tip-growing cells are functionally conserved among land plants.</title>
        <authorList>
            <person name="Honkanen S."/>
            <person name="Jones V.A."/>
            <person name="Morieri G."/>
            <person name="Champion C."/>
            <person name="Hetherington A.J."/>
            <person name="Kelly S."/>
            <person name="Saint-Marcoux D."/>
            <person name="Proust H."/>
            <person name="Prescott H."/>
            <person name="Dolan L."/>
        </authorList>
    </citation>
    <scope>NUCLEOTIDE SEQUENCE [LARGE SCALE GENOMIC DNA]</scope>
    <source>
        <tissue evidence="2">Whole gametophyte</tissue>
    </source>
</reference>
<dbReference type="AlphaFoldDB" id="A0A176VN53"/>
<accession>A0A176VN53</accession>
<name>A0A176VN53_MARPO</name>
<comment type="caution">
    <text evidence="2">The sequence shown here is derived from an EMBL/GenBank/DDBJ whole genome shotgun (WGS) entry which is preliminary data.</text>
</comment>
<dbReference type="Proteomes" id="UP000077202">
    <property type="component" value="Unassembled WGS sequence"/>
</dbReference>
<evidence type="ECO:0000256" key="1">
    <source>
        <dbReference type="SAM" id="MobiDB-lite"/>
    </source>
</evidence>
<proteinExistence type="predicted"/>
<evidence type="ECO:0000313" key="2">
    <source>
        <dbReference type="EMBL" id="OAE21216.1"/>
    </source>
</evidence>
<keyword evidence="3" id="KW-1185">Reference proteome</keyword>